<feature type="domain" description="AB hydrolase-1" evidence="4">
    <location>
        <begin position="117"/>
        <end position="308"/>
    </location>
</feature>
<dbReference type="InterPro" id="IPR051601">
    <property type="entry name" value="Serine_prot/Carboxylest_S33"/>
</dbReference>
<comment type="similarity">
    <text evidence="1">Belongs to the peptidase S33 family.</text>
</comment>
<sequence length="535" mass="56447">MRMTHSFLPINSHTRRNVATAVTAGIAALVGMTTSCSADSTAGKPVAQVSRPASPVANTNGIAWGACPALAKGATRDPREQCGTVKVPLDHRHPDGRSISVAVSRIATAKPGKRRGVLLLNPGGPALEGLDMPGQMAPTLPASVLDQYDLIGFDPRGVGHSAPISCHLSDPSLSDLFPYPAADGSITANVTLARTTAQQCASAVGADLEFFTTANTARDLDLIRQALGEKKVSYWGQSYGTYLGAVYRGLFPEHTDRMVLEGNVDPNKVWARQSATWNTGMAARFPDAARLAASHHDTIGLGTDVAKVTKAYVALADRLDRTPAPAPGTKLSLNGVMFRQVTYGLLLHNETLPTLIQFWKAAADLAAGKPSSEDSAVLGQVFADGPPEPGVPADNQASMFLALTCGDVAWSHDVAKYAAATAADRKAWPLTAGMPGNIWPCAFWHAPLEAPVKVTSQGARDVLLLQNRRDNATPWETGRGLRRTLGSRAGFVGVDNGGHYVYHAGSTCADTTTVAFLTDGKLPAKDLHCTAEPQH</sequence>
<organism evidence="6 7">
    <name type="scientific">Actinoallomurus bryophytorum</name>
    <dbReference type="NCBI Taxonomy" id="1490222"/>
    <lineage>
        <taxon>Bacteria</taxon>
        <taxon>Bacillati</taxon>
        <taxon>Actinomycetota</taxon>
        <taxon>Actinomycetes</taxon>
        <taxon>Streptosporangiales</taxon>
        <taxon>Thermomonosporaceae</taxon>
        <taxon>Actinoallomurus</taxon>
    </lineage>
</organism>
<dbReference type="GO" id="GO:0016787">
    <property type="term" value="F:hydrolase activity"/>
    <property type="evidence" value="ECO:0007669"/>
    <property type="project" value="UniProtKB-KW"/>
</dbReference>
<dbReference type="Pfam" id="PF08386">
    <property type="entry name" value="Abhydrolase_4"/>
    <property type="match status" value="1"/>
</dbReference>
<dbReference type="SUPFAM" id="SSF53474">
    <property type="entry name" value="alpha/beta-Hydrolases"/>
    <property type="match status" value="1"/>
</dbReference>
<evidence type="ECO:0000259" key="4">
    <source>
        <dbReference type="Pfam" id="PF00561"/>
    </source>
</evidence>
<dbReference type="Pfam" id="PF00561">
    <property type="entry name" value="Abhydrolase_1"/>
    <property type="match status" value="1"/>
</dbReference>
<evidence type="ECO:0000256" key="1">
    <source>
        <dbReference type="ARBA" id="ARBA00010088"/>
    </source>
</evidence>
<dbReference type="EMBL" id="VFOZ01000001">
    <property type="protein sequence ID" value="TQM00759.1"/>
    <property type="molecule type" value="Genomic_DNA"/>
</dbReference>
<gene>
    <name evidence="6" type="ORF">FB559_6480</name>
</gene>
<keyword evidence="2" id="KW-0732">Signal</keyword>
<feature type="domain" description="Peptidase S33 tripeptidyl aminopeptidase-like C-terminal" evidence="5">
    <location>
        <begin position="438"/>
        <end position="529"/>
    </location>
</feature>
<dbReference type="PANTHER" id="PTHR43248">
    <property type="entry name" value="2-SUCCINYL-6-HYDROXY-2,4-CYCLOHEXADIENE-1-CARBOXYLATE SYNTHASE"/>
    <property type="match status" value="1"/>
</dbReference>
<keyword evidence="7" id="KW-1185">Reference proteome</keyword>
<keyword evidence="3 6" id="KW-0378">Hydrolase</keyword>
<dbReference type="InterPro" id="IPR013595">
    <property type="entry name" value="Pept_S33_TAP-like_C"/>
</dbReference>
<evidence type="ECO:0000256" key="3">
    <source>
        <dbReference type="ARBA" id="ARBA00022801"/>
    </source>
</evidence>
<dbReference type="Gene3D" id="3.40.50.1820">
    <property type="entry name" value="alpha/beta hydrolase"/>
    <property type="match status" value="1"/>
</dbReference>
<evidence type="ECO:0000313" key="7">
    <source>
        <dbReference type="Proteomes" id="UP000316096"/>
    </source>
</evidence>
<accession>A0A543CUN7</accession>
<protein>
    <submittedName>
        <fullName evidence="6">Alpha/beta hydrolase family protein</fullName>
    </submittedName>
</protein>
<proteinExistence type="inferred from homology"/>
<evidence type="ECO:0000256" key="2">
    <source>
        <dbReference type="ARBA" id="ARBA00022729"/>
    </source>
</evidence>
<dbReference type="PANTHER" id="PTHR43248:SF29">
    <property type="entry name" value="TRIPEPTIDYL AMINOPEPTIDASE"/>
    <property type="match status" value="1"/>
</dbReference>
<comment type="caution">
    <text evidence="6">The sequence shown here is derived from an EMBL/GenBank/DDBJ whole genome shotgun (WGS) entry which is preliminary data.</text>
</comment>
<evidence type="ECO:0000313" key="6">
    <source>
        <dbReference type="EMBL" id="TQM00759.1"/>
    </source>
</evidence>
<evidence type="ECO:0000259" key="5">
    <source>
        <dbReference type="Pfam" id="PF08386"/>
    </source>
</evidence>
<name>A0A543CUN7_9ACTN</name>
<dbReference type="AlphaFoldDB" id="A0A543CUN7"/>
<reference evidence="6 7" key="1">
    <citation type="submission" date="2019-06" db="EMBL/GenBank/DDBJ databases">
        <title>Sequencing the genomes of 1000 actinobacteria strains.</title>
        <authorList>
            <person name="Klenk H.-P."/>
        </authorList>
    </citation>
    <scope>NUCLEOTIDE SEQUENCE [LARGE SCALE GENOMIC DNA]</scope>
    <source>
        <strain evidence="6 7">DSM 102200</strain>
    </source>
</reference>
<dbReference type="Proteomes" id="UP000316096">
    <property type="component" value="Unassembled WGS sequence"/>
</dbReference>
<dbReference type="InterPro" id="IPR029058">
    <property type="entry name" value="AB_hydrolase_fold"/>
</dbReference>
<dbReference type="InterPro" id="IPR000073">
    <property type="entry name" value="AB_hydrolase_1"/>
</dbReference>